<feature type="region of interest" description="Disordered" evidence="1">
    <location>
        <begin position="1"/>
        <end position="99"/>
    </location>
</feature>
<dbReference type="EMBL" id="GBRH01221417">
    <property type="protein sequence ID" value="JAD76478.1"/>
    <property type="molecule type" value="Transcribed_RNA"/>
</dbReference>
<name>A0A0A9CPW3_ARUDO</name>
<proteinExistence type="predicted"/>
<organism evidence="2">
    <name type="scientific">Arundo donax</name>
    <name type="common">Giant reed</name>
    <name type="synonym">Donax arundinaceus</name>
    <dbReference type="NCBI Taxonomy" id="35708"/>
    <lineage>
        <taxon>Eukaryota</taxon>
        <taxon>Viridiplantae</taxon>
        <taxon>Streptophyta</taxon>
        <taxon>Embryophyta</taxon>
        <taxon>Tracheophyta</taxon>
        <taxon>Spermatophyta</taxon>
        <taxon>Magnoliopsida</taxon>
        <taxon>Liliopsida</taxon>
        <taxon>Poales</taxon>
        <taxon>Poaceae</taxon>
        <taxon>PACMAD clade</taxon>
        <taxon>Arundinoideae</taxon>
        <taxon>Arundineae</taxon>
        <taxon>Arundo</taxon>
    </lineage>
</organism>
<dbReference type="AlphaFoldDB" id="A0A0A9CPW3"/>
<reference evidence="2" key="2">
    <citation type="journal article" date="2015" name="Data Brief">
        <title>Shoot transcriptome of the giant reed, Arundo donax.</title>
        <authorList>
            <person name="Barrero R.A."/>
            <person name="Guerrero F.D."/>
            <person name="Moolhuijzen P."/>
            <person name="Goolsby J.A."/>
            <person name="Tidwell J."/>
            <person name="Bellgard S.E."/>
            <person name="Bellgard M.I."/>
        </authorList>
    </citation>
    <scope>NUCLEOTIDE SEQUENCE</scope>
    <source>
        <tissue evidence="2">Shoot tissue taken approximately 20 cm above the soil surface</tissue>
    </source>
</reference>
<reference evidence="2" key="1">
    <citation type="submission" date="2014-09" db="EMBL/GenBank/DDBJ databases">
        <authorList>
            <person name="Magalhaes I.L.F."/>
            <person name="Oliveira U."/>
            <person name="Santos F.R."/>
            <person name="Vidigal T.H.D.A."/>
            <person name="Brescovit A.D."/>
            <person name="Santos A.J."/>
        </authorList>
    </citation>
    <scope>NUCLEOTIDE SEQUENCE</scope>
    <source>
        <tissue evidence="2">Shoot tissue taken approximately 20 cm above the soil surface</tissue>
    </source>
</reference>
<evidence type="ECO:0000313" key="2">
    <source>
        <dbReference type="EMBL" id="JAD76478.1"/>
    </source>
</evidence>
<feature type="compositionally biased region" description="Polar residues" evidence="1">
    <location>
        <begin position="22"/>
        <end position="52"/>
    </location>
</feature>
<feature type="compositionally biased region" description="Low complexity" evidence="1">
    <location>
        <begin position="58"/>
        <end position="67"/>
    </location>
</feature>
<protein>
    <submittedName>
        <fullName evidence="2">Uncharacterized protein</fullName>
    </submittedName>
</protein>
<evidence type="ECO:0000256" key="1">
    <source>
        <dbReference type="SAM" id="MobiDB-lite"/>
    </source>
</evidence>
<accession>A0A0A9CPW3</accession>
<feature type="compositionally biased region" description="Low complexity" evidence="1">
    <location>
        <begin position="1"/>
        <end position="13"/>
    </location>
</feature>
<sequence length="99" mass="10511">MFSSGPRGSPSSRALPKELSICTAQDQTSPLSSTKTSQRTRCCWTTPTSLSSPGAACTSSSSTTSSSRRSRRAPPWGTSRRSTPPWAGSRRRATSTRSA</sequence>
<feature type="compositionally biased region" description="Basic residues" evidence="1">
    <location>
        <begin position="89"/>
        <end position="99"/>
    </location>
</feature>